<keyword evidence="2" id="KW-0521">NADP</keyword>
<dbReference type="InterPro" id="IPR023210">
    <property type="entry name" value="NADP_OxRdtase_dom"/>
</dbReference>
<dbReference type="PROSITE" id="PS00798">
    <property type="entry name" value="ALDOKETO_REDUCTASE_1"/>
    <property type="match status" value="1"/>
</dbReference>
<comment type="caution">
    <text evidence="8">The sequence shown here is derived from an EMBL/GenBank/DDBJ whole genome shotgun (WGS) entry which is preliminary data.</text>
</comment>
<dbReference type="InterPro" id="IPR036812">
    <property type="entry name" value="NAD(P)_OxRdtase_dom_sf"/>
</dbReference>
<evidence type="ECO:0000313" key="9">
    <source>
        <dbReference type="Proteomes" id="UP000539953"/>
    </source>
</evidence>
<dbReference type="EMBL" id="JACHHK010000002">
    <property type="protein sequence ID" value="MBB5182658.1"/>
    <property type="molecule type" value="Genomic_DNA"/>
</dbReference>
<dbReference type="SUPFAM" id="SSF51430">
    <property type="entry name" value="NAD(P)-linked oxidoreductase"/>
    <property type="match status" value="1"/>
</dbReference>
<dbReference type="PIRSF" id="PIRSF000097">
    <property type="entry name" value="AKR"/>
    <property type="match status" value="1"/>
</dbReference>
<sequence length="268" mass="30398">MKLNTSYDMPQLGIGTYMLMNHTAERAVYEALKDGYRLIDTARIYGNERGVGKAIHKAIQEGIVRREDLFVTTKMWTSDYGHAERAVDASLKRLGLTYIDLMILHHSQPRNDIEAYQAMEKAAEDGKLRSIGLSNYYSVSDFERLIRQTTIHPAVLQNELHPFYQDPAFVQYVQSTGTVMEAWFPLGGRGDHRKLMEHPVIKNIAGAHHASSAQVILAWHLQKGFVAVPGSSNRKHIAENIGAFQIHLSDEEMNQINRLDTGRRFASY</sequence>
<feature type="active site" description="Proton donor" evidence="4">
    <location>
        <position position="45"/>
    </location>
</feature>
<evidence type="ECO:0000256" key="5">
    <source>
        <dbReference type="PIRSR" id="PIRSR000097-2"/>
    </source>
</evidence>
<evidence type="ECO:0000256" key="3">
    <source>
        <dbReference type="ARBA" id="ARBA00023002"/>
    </source>
</evidence>
<dbReference type="AlphaFoldDB" id="A0A7W8CY99"/>
<dbReference type="Proteomes" id="UP000539953">
    <property type="component" value="Unassembled WGS sequence"/>
</dbReference>
<evidence type="ECO:0000256" key="2">
    <source>
        <dbReference type="ARBA" id="ARBA00022857"/>
    </source>
</evidence>
<dbReference type="InterPro" id="IPR018170">
    <property type="entry name" value="Aldo/ket_reductase_CS"/>
</dbReference>
<name>A0A7W8CY99_9FIRM</name>
<evidence type="ECO:0000256" key="1">
    <source>
        <dbReference type="ARBA" id="ARBA00007905"/>
    </source>
</evidence>
<dbReference type="PRINTS" id="PR00069">
    <property type="entry name" value="ALDKETRDTASE"/>
</dbReference>
<comment type="similarity">
    <text evidence="1">Belongs to the aldo/keto reductase family.</text>
</comment>
<evidence type="ECO:0000313" key="8">
    <source>
        <dbReference type="EMBL" id="MBB5182658.1"/>
    </source>
</evidence>
<dbReference type="RefSeq" id="WP_183327516.1">
    <property type="nucleotide sequence ID" value="NZ_JACHHK010000002.1"/>
</dbReference>
<feature type="site" description="Lowers pKa of active site Tyr" evidence="6">
    <location>
        <position position="74"/>
    </location>
</feature>
<evidence type="ECO:0000256" key="4">
    <source>
        <dbReference type="PIRSR" id="PIRSR000097-1"/>
    </source>
</evidence>
<dbReference type="FunFam" id="3.20.20.100:FF:000002">
    <property type="entry name" value="2,5-diketo-D-gluconic acid reductase A"/>
    <property type="match status" value="1"/>
</dbReference>
<dbReference type="GO" id="GO:0016616">
    <property type="term" value="F:oxidoreductase activity, acting on the CH-OH group of donors, NAD or NADP as acceptor"/>
    <property type="evidence" value="ECO:0007669"/>
    <property type="project" value="UniProtKB-ARBA"/>
</dbReference>
<protein>
    <submittedName>
        <fullName evidence="8">Diketogulonate reductase-like aldo/keto reductase</fullName>
    </submittedName>
</protein>
<dbReference type="Pfam" id="PF00248">
    <property type="entry name" value="Aldo_ket_red"/>
    <property type="match status" value="1"/>
</dbReference>
<dbReference type="CDD" id="cd19071">
    <property type="entry name" value="AKR_AKR1-5-like"/>
    <property type="match status" value="1"/>
</dbReference>
<dbReference type="PANTHER" id="PTHR43827">
    <property type="entry name" value="2,5-DIKETO-D-GLUCONIC ACID REDUCTASE"/>
    <property type="match status" value="1"/>
</dbReference>
<gene>
    <name evidence="8" type="ORF">HNQ47_000677</name>
</gene>
<proteinExistence type="inferred from homology"/>
<organism evidence="8 9">
    <name type="scientific">Catenisphaera adipataccumulans</name>
    <dbReference type="NCBI Taxonomy" id="700500"/>
    <lineage>
        <taxon>Bacteria</taxon>
        <taxon>Bacillati</taxon>
        <taxon>Bacillota</taxon>
        <taxon>Erysipelotrichia</taxon>
        <taxon>Erysipelotrichales</taxon>
        <taxon>Erysipelotrichaceae</taxon>
        <taxon>Catenisphaera</taxon>
    </lineage>
</organism>
<evidence type="ECO:0000259" key="7">
    <source>
        <dbReference type="Pfam" id="PF00248"/>
    </source>
</evidence>
<dbReference type="PANTHER" id="PTHR43827:SF3">
    <property type="entry name" value="NADP-DEPENDENT OXIDOREDUCTASE DOMAIN-CONTAINING PROTEIN"/>
    <property type="match status" value="1"/>
</dbReference>
<reference evidence="8 9" key="1">
    <citation type="submission" date="2020-08" db="EMBL/GenBank/DDBJ databases">
        <title>Genomic Encyclopedia of Type Strains, Phase IV (KMG-IV): sequencing the most valuable type-strain genomes for metagenomic binning, comparative biology and taxonomic classification.</title>
        <authorList>
            <person name="Goeker M."/>
        </authorList>
    </citation>
    <scope>NUCLEOTIDE SEQUENCE [LARGE SCALE GENOMIC DNA]</scope>
    <source>
        <strain evidence="8 9">DSM 25799</strain>
    </source>
</reference>
<dbReference type="Gene3D" id="3.20.20.100">
    <property type="entry name" value="NADP-dependent oxidoreductase domain"/>
    <property type="match status" value="1"/>
</dbReference>
<accession>A0A7W8CY99</accession>
<keyword evidence="3" id="KW-0560">Oxidoreductase</keyword>
<keyword evidence="9" id="KW-1185">Reference proteome</keyword>
<feature type="binding site" evidence="5">
    <location>
        <position position="105"/>
    </location>
    <ligand>
        <name>substrate</name>
    </ligand>
</feature>
<evidence type="ECO:0000256" key="6">
    <source>
        <dbReference type="PIRSR" id="PIRSR000097-3"/>
    </source>
</evidence>
<dbReference type="InterPro" id="IPR020471">
    <property type="entry name" value="AKR"/>
</dbReference>
<feature type="domain" description="NADP-dependent oxidoreductase" evidence="7">
    <location>
        <begin position="12"/>
        <end position="259"/>
    </location>
</feature>